<feature type="compositionally biased region" description="Polar residues" evidence="1">
    <location>
        <begin position="75"/>
        <end position="84"/>
    </location>
</feature>
<organism evidence="2">
    <name type="scientific">Leishmania guyanensis</name>
    <dbReference type="NCBI Taxonomy" id="5670"/>
    <lineage>
        <taxon>Eukaryota</taxon>
        <taxon>Discoba</taxon>
        <taxon>Euglenozoa</taxon>
        <taxon>Kinetoplastea</taxon>
        <taxon>Metakinetoplastina</taxon>
        <taxon>Trypanosomatida</taxon>
        <taxon>Trypanosomatidae</taxon>
        <taxon>Leishmaniinae</taxon>
        <taxon>Leishmania</taxon>
        <taxon>Leishmania guyanensis species complex</taxon>
    </lineage>
</organism>
<protein>
    <submittedName>
        <fullName evidence="2">Uncharacterized protein</fullName>
    </submittedName>
</protein>
<proteinExistence type="predicted"/>
<dbReference type="EMBL" id="CALQ01000798">
    <property type="protein sequence ID" value="CCM15246.1"/>
    <property type="molecule type" value="Genomic_DNA"/>
</dbReference>
<feature type="compositionally biased region" description="Basic residues" evidence="1">
    <location>
        <begin position="195"/>
        <end position="210"/>
    </location>
</feature>
<sequence length="230" mass="25359">MGQKNSNSNRRPPMTTPHLPPPGAHGSSAGPRPVPPHVQSRGPAPPVSPNTAHGMSRPVNWCAMSGNPGPMNWHPASSQVQQGQHVMPVARGPQPNSVEPTRLRNGKKIKDVERRQQQIAGAPHEHQTFSGPTKSAVLRRKEQLQLQQRDANSGKHIKTTVGNDNSWVKGLAYSTWVDSPKGTLNHLDREGPYKRQPKGNRNLRKNKRTVSRNSMGKSSLLVEALRNLFR</sequence>
<feature type="compositionally biased region" description="Pro residues" evidence="1">
    <location>
        <begin position="14"/>
        <end position="23"/>
    </location>
</feature>
<feature type="region of interest" description="Disordered" evidence="1">
    <location>
        <begin position="1"/>
        <end position="102"/>
    </location>
</feature>
<reference evidence="2" key="1">
    <citation type="submission" date="2012-08" db="EMBL/GenBank/DDBJ databases">
        <title>Comparative genomics of metastatic and non-metastatic Leishmania guyanensis provides insights into polygenic factors involved in Leishmania RNA virus infection.</title>
        <authorList>
            <person name="Smith D."/>
            <person name="Hertz-Fowler C."/>
            <person name="Martin R."/>
            <person name="Dickens N."/>
            <person name="Fasel N."/>
            <person name="Falquet L."/>
            <person name="Beverley S."/>
            <person name="Zangger H."/>
            <person name="Calderon-Copete S."/>
            <person name="Mottram J."/>
            <person name="Xenarios I."/>
        </authorList>
    </citation>
    <scope>NUCLEOTIDE SEQUENCE</scope>
    <source>
        <strain evidence="2">MHOM/BR/75/M4147/SSU:IR2SAT-LUC</strain>
    </source>
</reference>
<accession>A0A1E1IVC8</accession>
<name>A0A1E1IVC8_LEIGU</name>
<feature type="compositionally biased region" description="Polar residues" evidence="1">
    <location>
        <begin position="1"/>
        <end position="10"/>
    </location>
</feature>
<evidence type="ECO:0000313" key="2">
    <source>
        <dbReference type="EMBL" id="CCM15246.1"/>
    </source>
</evidence>
<gene>
    <name evidence="2" type="primary">LgM4147LRVhigh.20.00940.00970</name>
    <name evidence="2" type="ORF">BN36_2027470</name>
</gene>
<dbReference type="AlphaFoldDB" id="A0A1E1IVC8"/>
<evidence type="ECO:0000256" key="1">
    <source>
        <dbReference type="SAM" id="MobiDB-lite"/>
    </source>
</evidence>
<feature type="region of interest" description="Disordered" evidence="1">
    <location>
        <begin position="178"/>
        <end position="215"/>
    </location>
</feature>